<organism evidence="6 7">
    <name type="scientific">Halalkalibacter okhensis</name>
    <dbReference type="NCBI Taxonomy" id="333138"/>
    <lineage>
        <taxon>Bacteria</taxon>
        <taxon>Bacillati</taxon>
        <taxon>Bacillota</taxon>
        <taxon>Bacilli</taxon>
        <taxon>Bacillales</taxon>
        <taxon>Bacillaceae</taxon>
        <taxon>Halalkalibacter</taxon>
    </lineage>
</organism>
<dbReference type="Gene3D" id="3.40.190.290">
    <property type="match status" value="1"/>
</dbReference>
<comment type="similarity">
    <text evidence="1">Belongs to the LysR transcriptional regulatory family.</text>
</comment>
<dbReference type="Gene3D" id="1.10.10.10">
    <property type="entry name" value="Winged helix-like DNA-binding domain superfamily/Winged helix DNA-binding domain"/>
    <property type="match status" value="1"/>
</dbReference>
<evidence type="ECO:0000256" key="3">
    <source>
        <dbReference type="ARBA" id="ARBA00023125"/>
    </source>
</evidence>
<keyword evidence="4" id="KW-0804">Transcription</keyword>
<dbReference type="OrthoDB" id="107670at2"/>
<evidence type="ECO:0000259" key="5">
    <source>
        <dbReference type="PROSITE" id="PS50931"/>
    </source>
</evidence>
<dbReference type="Pfam" id="PF03466">
    <property type="entry name" value="LysR_substrate"/>
    <property type="match status" value="1"/>
</dbReference>
<sequence>MKVDDYNLLVTIKNTGTIRGAAKELLISQPAISQRLKQIEARWGEKIFLRTHKHILVTPVGEKIISFAERVMEGEENLLDAISKMNNDVSGRLSLGVSSVIGQYILPAILEEYIHLYPKVKIELYTGLSPDIRQSISNFHVSITRGEKGNVGKCEELFEDQLFLINKKTVTNAPTEQLLIEFQSEPTFHSMVDEWFYQNPEYKPANIIKVDQIETCKQLMSHGIGMAVLPEIALKDLDLKLYTIHPLVIDDQHLFRPTWLCYTDLASELPQVKAFLNVLKNRYTL</sequence>
<evidence type="ECO:0000256" key="1">
    <source>
        <dbReference type="ARBA" id="ARBA00009437"/>
    </source>
</evidence>
<reference evidence="6 7" key="1">
    <citation type="submission" date="2014-09" db="EMBL/GenBank/DDBJ databases">
        <title>Genome sequencing and annotation of Bacillus Okhensis strain Kh10-101T.</title>
        <authorList>
            <person name="Prakash J.S."/>
        </authorList>
    </citation>
    <scope>NUCLEOTIDE SEQUENCE [LARGE SCALE GENOMIC DNA]</scope>
    <source>
        <strain evidence="7">Kh10-101T</strain>
    </source>
</reference>
<keyword evidence="7" id="KW-1185">Reference proteome</keyword>
<comment type="caution">
    <text evidence="6">The sequence shown here is derived from an EMBL/GenBank/DDBJ whole genome shotgun (WGS) entry which is preliminary data.</text>
</comment>
<dbReference type="GO" id="GO:0000976">
    <property type="term" value="F:transcription cis-regulatory region binding"/>
    <property type="evidence" value="ECO:0007669"/>
    <property type="project" value="TreeGrafter"/>
</dbReference>
<keyword evidence="2" id="KW-0805">Transcription regulation</keyword>
<protein>
    <recommendedName>
        <fullName evidence="5">HTH lysR-type domain-containing protein</fullName>
    </recommendedName>
</protein>
<gene>
    <name evidence="6" type="ORF">LQ50_12795</name>
</gene>
<dbReference type="InterPro" id="IPR000847">
    <property type="entry name" value="LysR_HTH_N"/>
</dbReference>
<dbReference type="CDD" id="cd05466">
    <property type="entry name" value="PBP2_LTTR_substrate"/>
    <property type="match status" value="1"/>
</dbReference>
<dbReference type="SUPFAM" id="SSF46785">
    <property type="entry name" value="Winged helix' DNA-binding domain"/>
    <property type="match status" value="1"/>
</dbReference>
<dbReference type="RefSeq" id="WP_034629466.1">
    <property type="nucleotide sequence ID" value="NZ_JRJU01000014.1"/>
</dbReference>
<dbReference type="GO" id="GO:0003700">
    <property type="term" value="F:DNA-binding transcription factor activity"/>
    <property type="evidence" value="ECO:0007669"/>
    <property type="project" value="InterPro"/>
</dbReference>
<dbReference type="PROSITE" id="PS50931">
    <property type="entry name" value="HTH_LYSR"/>
    <property type="match status" value="1"/>
</dbReference>
<dbReference type="InterPro" id="IPR036388">
    <property type="entry name" value="WH-like_DNA-bd_sf"/>
</dbReference>
<evidence type="ECO:0000313" key="6">
    <source>
        <dbReference type="EMBL" id="KHF39929.1"/>
    </source>
</evidence>
<dbReference type="PANTHER" id="PTHR30126">
    <property type="entry name" value="HTH-TYPE TRANSCRIPTIONAL REGULATOR"/>
    <property type="match status" value="1"/>
</dbReference>
<dbReference type="PANTHER" id="PTHR30126:SF78">
    <property type="entry name" value="HTH LYSR-TYPE DOMAIN-CONTAINING PROTEIN"/>
    <property type="match status" value="1"/>
</dbReference>
<evidence type="ECO:0000256" key="2">
    <source>
        <dbReference type="ARBA" id="ARBA00023015"/>
    </source>
</evidence>
<proteinExistence type="inferred from homology"/>
<accession>A0A0B0IIR6</accession>
<evidence type="ECO:0000256" key="4">
    <source>
        <dbReference type="ARBA" id="ARBA00023163"/>
    </source>
</evidence>
<keyword evidence="3" id="KW-0238">DNA-binding</keyword>
<dbReference type="EMBL" id="JRJU01000014">
    <property type="protein sequence ID" value="KHF39929.1"/>
    <property type="molecule type" value="Genomic_DNA"/>
</dbReference>
<dbReference type="SUPFAM" id="SSF53850">
    <property type="entry name" value="Periplasmic binding protein-like II"/>
    <property type="match status" value="1"/>
</dbReference>
<dbReference type="STRING" id="333138.LQ50_12795"/>
<evidence type="ECO:0000313" key="7">
    <source>
        <dbReference type="Proteomes" id="UP000030832"/>
    </source>
</evidence>
<dbReference type="Proteomes" id="UP000030832">
    <property type="component" value="Unassembled WGS sequence"/>
</dbReference>
<name>A0A0B0IIR6_9BACI</name>
<feature type="domain" description="HTH lysR-type" evidence="5">
    <location>
        <begin position="1"/>
        <end position="58"/>
    </location>
</feature>
<dbReference type="AlphaFoldDB" id="A0A0B0IIR6"/>
<dbReference type="eggNOG" id="COG0583">
    <property type="taxonomic scope" value="Bacteria"/>
</dbReference>
<dbReference type="Pfam" id="PF00126">
    <property type="entry name" value="HTH_1"/>
    <property type="match status" value="1"/>
</dbReference>
<dbReference type="PRINTS" id="PR00039">
    <property type="entry name" value="HTHLYSR"/>
</dbReference>
<dbReference type="InterPro" id="IPR005119">
    <property type="entry name" value="LysR_subst-bd"/>
</dbReference>
<dbReference type="InterPro" id="IPR036390">
    <property type="entry name" value="WH_DNA-bd_sf"/>
</dbReference>